<reference evidence="2" key="3">
    <citation type="submission" date="2019-06" db="EMBL/GenBank/DDBJ databases">
        <authorList>
            <person name="Poynton C."/>
            <person name="Hasenbein S."/>
            <person name="Benoit J.B."/>
            <person name="Sepulveda M.S."/>
            <person name="Poelchau M.F."/>
            <person name="Murali S.C."/>
            <person name="Chen S."/>
            <person name="Glastad K.M."/>
            <person name="Werren J.H."/>
            <person name="Vineis J.H."/>
            <person name="Bowen J.L."/>
            <person name="Friedrich M."/>
            <person name="Jones J."/>
            <person name="Robertson H.M."/>
            <person name="Feyereisen R."/>
            <person name="Mechler-Hickson A."/>
            <person name="Mathers N."/>
            <person name="Lee C.E."/>
            <person name="Colbourne J.K."/>
            <person name="Biales A."/>
            <person name="Johnston J.S."/>
            <person name="Wellborn G.A."/>
            <person name="Rosendale A.J."/>
            <person name="Cridge A.G."/>
            <person name="Munoz-Torres M.C."/>
            <person name="Bain P.A."/>
            <person name="Manny A.R."/>
            <person name="Major K.M."/>
            <person name="Lambert F.N."/>
            <person name="Vulpe C.D."/>
            <person name="Tuck P."/>
            <person name="Blalock B.J."/>
            <person name="Lin Y.-Y."/>
            <person name="Smith M.E."/>
            <person name="Ochoa-Acuna H."/>
            <person name="Chen M.-J.M."/>
            <person name="Childers C.P."/>
            <person name="Qu J."/>
            <person name="Dugan S."/>
            <person name="Lee S.L."/>
            <person name="Chao H."/>
            <person name="Dinh H."/>
            <person name="Han Y."/>
            <person name="Doddapaneni H."/>
            <person name="Worley K.C."/>
            <person name="Muzny D.M."/>
            <person name="Gibbs R.A."/>
            <person name="Richards S."/>
        </authorList>
    </citation>
    <scope>NUCLEOTIDE SEQUENCE</scope>
    <source>
        <strain evidence="2">HAZT.00-mixed</strain>
        <tissue evidence="2">Whole organism</tissue>
    </source>
</reference>
<sequence>MRAKQLAAAEKRAQENASRGIGNQAKVQQWQKHQENLEKQEKAAAAAAGDRDNPLKVMASELTWRPLDLEASLRKTSSVFCIWI</sequence>
<protein>
    <submittedName>
        <fullName evidence="2">Uncharacterized protein</fullName>
    </submittedName>
</protein>
<reference evidence="2" key="1">
    <citation type="submission" date="2014-08" db="EMBL/GenBank/DDBJ databases">
        <authorList>
            <person name="Murali S."/>
            <person name="Richards S."/>
            <person name="Bandaranaike D."/>
            <person name="Bellair M."/>
            <person name="Blankenburg K."/>
            <person name="Chao H."/>
            <person name="Dinh H."/>
            <person name="Doddapaneni H."/>
            <person name="Dugan-Rocha S."/>
            <person name="Elkadiri S."/>
            <person name="Gnanaolivu R."/>
            <person name="Hughes D."/>
            <person name="Lee S."/>
            <person name="Li M."/>
            <person name="Ming W."/>
            <person name="Munidasa M."/>
            <person name="Muniz J."/>
            <person name="Nguyen L."/>
            <person name="Osuji N."/>
            <person name="Pu L.-L."/>
            <person name="Puazo M."/>
            <person name="Skinner E."/>
            <person name="Qu C."/>
            <person name="Quiroz J."/>
            <person name="Raj R."/>
            <person name="Weissenberger G."/>
            <person name="Xin Y."/>
            <person name="Zou X."/>
            <person name="Han Y."/>
            <person name="Worley K."/>
            <person name="Muzny D."/>
            <person name="Gibbs R."/>
        </authorList>
    </citation>
    <scope>NUCLEOTIDE SEQUENCE</scope>
    <source>
        <strain evidence="2">HAZT.00-mixed</strain>
        <tissue evidence="2">Whole organism</tissue>
    </source>
</reference>
<dbReference type="Proteomes" id="UP000711488">
    <property type="component" value="Unassembled WGS sequence"/>
</dbReference>
<dbReference type="OrthoDB" id="10066206at2759"/>
<dbReference type="EMBL" id="JQDR03006940">
    <property type="protein sequence ID" value="KAA0199413.1"/>
    <property type="molecule type" value="Genomic_DNA"/>
</dbReference>
<feature type="compositionally biased region" description="Basic and acidic residues" evidence="1">
    <location>
        <begin position="32"/>
        <end position="42"/>
    </location>
</feature>
<dbReference type="AlphaFoldDB" id="A0A6A0H4F9"/>
<reference evidence="2" key="2">
    <citation type="journal article" date="2018" name="Environ. Sci. Technol.">
        <title>The Toxicogenome of Hyalella azteca: A Model for Sediment Ecotoxicology and Evolutionary Toxicology.</title>
        <authorList>
            <person name="Poynton H.C."/>
            <person name="Hasenbein S."/>
            <person name="Benoit J.B."/>
            <person name="Sepulveda M.S."/>
            <person name="Poelchau M.F."/>
            <person name="Hughes D.S.T."/>
            <person name="Murali S.C."/>
            <person name="Chen S."/>
            <person name="Glastad K.M."/>
            <person name="Goodisman M.A.D."/>
            <person name="Werren J.H."/>
            <person name="Vineis J.H."/>
            <person name="Bowen J.L."/>
            <person name="Friedrich M."/>
            <person name="Jones J."/>
            <person name="Robertson H.M."/>
            <person name="Feyereisen R."/>
            <person name="Mechler-Hickson A."/>
            <person name="Mathers N."/>
            <person name="Lee C.E."/>
            <person name="Colbourne J.K."/>
            <person name="Biales A."/>
            <person name="Johnston J.S."/>
            <person name="Wellborn G.A."/>
            <person name="Rosendale A.J."/>
            <person name="Cridge A.G."/>
            <person name="Munoz-Torres M.C."/>
            <person name="Bain P.A."/>
            <person name="Manny A.R."/>
            <person name="Major K.M."/>
            <person name="Lambert F.N."/>
            <person name="Vulpe C.D."/>
            <person name="Tuck P."/>
            <person name="Blalock B.J."/>
            <person name="Lin Y.Y."/>
            <person name="Smith M.E."/>
            <person name="Ochoa-Acuna H."/>
            <person name="Chen M.M."/>
            <person name="Childers C.P."/>
            <person name="Qu J."/>
            <person name="Dugan S."/>
            <person name="Lee S.L."/>
            <person name="Chao H."/>
            <person name="Dinh H."/>
            <person name="Han Y."/>
            <person name="Doddapaneni H."/>
            <person name="Worley K.C."/>
            <person name="Muzny D.M."/>
            <person name="Gibbs R.A."/>
            <person name="Richards S."/>
        </authorList>
    </citation>
    <scope>NUCLEOTIDE SEQUENCE</scope>
    <source>
        <strain evidence="2">HAZT.00-mixed</strain>
        <tissue evidence="2">Whole organism</tissue>
    </source>
</reference>
<organism evidence="2">
    <name type="scientific">Hyalella azteca</name>
    <name type="common">Amphipod</name>
    <dbReference type="NCBI Taxonomy" id="294128"/>
    <lineage>
        <taxon>Eukaryota</taxon>
        <taxon>Metazoa</taxon>
        <taxon>Ecdysozoa</taxon>
        <taxon>Arthropoda</taxon>
        <taxon>Crustacea</taxon>
        <taxon>Multicrustacea</taxon>
        <taxon>Malacostraca</taxon>
        <taxon>Eumalacostraca</taxon>
        <taxon>Peracarida</taxon>
        <taxon>Amphipoda</taxon>
        <taxon>Senticaudata</taxon>
        <taxon>Talitrida</taxon>
        <taxon>Talitroidea</taxon>
        <taxon>Hyalellidae</taxon>
        <taxon>Hyalella</taxon>
    </lineage>
</organism>
<accession>A0A6A0H4F9</accession>
<evidence type="ECO:0000313" key="2">
    <source>
        <dbReference type="EMBL" id="KAA0199413.1"/>
    </source>
</evidence>
<proteinExistence type="predicted"/>
<name>A0A6A0H4F9_HYAAZ</name>
<comment type="caution">
    <text evidence="2">The sequence shown here is derived from an EMBL/GenBank/DDBJ whole genome shotgun (WGS) entry which is preliminary data.</text>
</comment>
<gene>
    <name evidence="2" type="ORF">HAZT_HAZT010528</name>
</gene>
<feature type="region of interest" description="Disordered" evidence="1">
    <location>
        <begin position="1"/>
        <end position="51"/>
    </location>
</feature>
<evidence type="ECO:0000256" key="1">
    <source>
        <dbReference type="SAM" id="MobiDB-lite"/>
    </source>
</evidence>